<evidence type="ECO:0000256" key="9">
    <source>
        <dbReference type="ARBA" id="ARBA00025834"/>
    </source>
</evidence>
<gene>
    <name evidence="10 11" type="primary">petL</name>
</gene>
<comment type="function">
    <text evidence="8 10">Component of the cytochrome b6-f complex, which mediates electron transfer between photosystem II (PSII) and photosystem I (PSI), cyclic electron flow around PSI, and state transitions. PetL is important for photoautotrophic growth as well as for electron transfer efficiency and stability of the cytochrome b6-f complex.</text>
</comment>
<organism evidence="11">
    <name type="scientific">Selaginella nipponica</name>
    <dbReference type="NCBI Taxonomy" id="872861"/>
    <lineage>
        <taxon>Eukaryota</taxon>
        <taxon>Viridiplantae</taxon>
        <taxon>Streptophyta</taxon>
        <taxon>Embryophyta</taxon>
        <taxon>Tracheophyta</taxon>
        <taxon>Lycopodiopsida</taxon>
        <taxon>Selaginellales</taxon>
        <taxon>Selaginellaceae</taxon>
        <taxon>Selaginella</taxon>
    </lineage>
</organism>
<keyword evidence="7 10" id="KW-0472">Membrane</keyword>
<dbReference type="HAMAP" id="MF_00433">
    <property type="entry name" value="Cytb6_f_PetL"/>
    <property type="match status" value="1"/>
</dbReference>
<comment type="similarity">
    <text evidence="10">Belongs to the PetL family.</text>
</comment>
<dbReference type="EMBL" id="MK293725">
    <property type="protein sequence ID" value="QQP00237.1"/>
    <property type="molecule type" value="Genomic_DNA"/>
</dbReference>
<keyword evidence="6 10" id="KW-0793">Thylakoid</keyword>
<evidence type="ECO:0000256" key="4">
    <source>
        <dbReference type="ARBA" id="ARBA00022982"/>
    </source>
</evidence>
<comment type="subcellular location">
    <subcellularLocation>
        <location evidence="10">Cellular thylakoid membrane</location>
        <topology evidence="10">Single-pass membrane protein</topology>
    </subcellularLocation>
    <subcellularLocation>
        <location evidence="1">Membrane</location>
        <topology evidence="1">Single-pass membrane protein</topology>
    </subcellularLocation>
</comment>
<dbReference type="GO" id="GO:0009512">
    <property type="term" value="C:cytochrome b6f complex"/>
    <property type="evidence" value="ECO:0007669"/>
    <property type="project" value="InterPro"/>
</dbReference>
<keyword evidence="2 10" id="KW-0813">Transport</keyword>
<reference evidence="11" key="1">
    <citation type="journal article" date="2021" name="Plant J.">
        <title>Distinctive evolutionary pattern of organelle genomes linked to the nuclear genome in Selaginellaceae.</title>
        <authorList>
            <person name="Kang J.-S."/>
            <person name="Zhang H.-R."/>
            <person name="Wang Y.-R."/>
            <person name="Liang S.-Q."/>
            <person name="Mao Z.-Y."/>
            <person name="Zhang X.-C."/>
            <person name="Xiang Q.-P."/>
        </authorList>
    </citation>
    <scope>NUCLEOTIDE SEQUENCE</scope>
    <source>
        <strain evidence="11">78-kb</strain>
    </source>
</reference>
<evidence type="ECO:0000256" key="6">
    <source>
        <dbReference type="ARBA" id="ARBA00023078"/>
    </source>
</evidence>
<evidence type="ECO:0000256" key="1">
    <source>
        <dbReference type="ARBA" id="ARBA00004167"/>
    </source>
</evidence>
<keyword evidence="5 10" id="KW-1133">Transmembrane helix</keyword>
<evidence type="ECO:0000256" key="3">
    <source>
        <dbReference type="ARBA" id="ARBA00022692"/>
    </source>
</evidence>
<dbReference type="Pfam" id="PF05115">
    <property type="entry name" value="PetL"/>
    <property type="match status" value="1"/>
</dbReference>
<sequence>MPIIFDYLGLLSAALALALVLFIGLRKIQIL</sequence>
<keyword evidence="3 10" id="KW-0812">Transmembrane</keyword>
<evidence type="ECO:0000256" key="7">
    <source>
        <dbReference type="ARBA" id="ARBA00023136"/>
    </source>
</evidence>
<feature type="transmembrane region" description="Helical" evidence="10">
    <location>
        <begin position="6"/>
        <end position="25"/>
    </location>
</feature>
<comment type="subunit">
    <text evidence="9 10">The 4 large subunits of the cytochrome b6-f complex are cytochrome b6, subunit IV (17 kDa polypeptide, PetD), cytochrome f and the Rieske protein, while the 4 small subunits are PetG, PetL, PetM and PetN. The complex functions as a dimer.</text>
</comment>
<dbReference type="GO" id="GO:0009055">
    <property type="term" value="F:electron transfer activity"/>
    <property type="evidence" value="ECO:0007669"/>
    <property type="project" value="InterPro"/>
</dbReference>
<evidence type="ECO:0000256" key="8">
    <source>
        <dbReference type="ARBA" id="ARBA00025197"/>
    </source>
</evidence>
<evidence type="ECO:0000313" key="11">
    <source>
        <dbReference type="EMBL" id="QQP00237.1"/>
    </source>
</evidence>
<dbReference type="GO" id="GO:0042651">
    <property type="term" value="C:thylakoid membrane"/>
    <property type="evidence" value="ECO:0007669"/>
    <property type="project" value="UniProtKB-UniRule"/>
</dbReference>
<keyword evidence="10" id="KW-0602">Photosynthesis</keyword>
<protein>
    <recommendedName>
        <fullName evidence="10">Cytochrome b6-f complex subunit 6</fullName>
    </recommendedName>
    <alternativeName>
        <fullName evidence="10">Cytochrome b6-f complex subunit PetL</fullName>
    </alternativeName>
    <alternativeName>
        <fullName evidence="10">Cytochrome b6-f complex subunit VI</fullName>
    </alternativeName>
</protein>
<keyword evidence="4 10" id="KW-0249">Electron transport</keyword>
<geneLocation type="plastid" evidence="11"/>
<dbReference type="InterPro" id="IPR007802">
    <property type="entry name" value="Cyt_b6/f_cplx_su6"/>
</dbReference>
<dbReference type="AlphaFoldDB" id="A0A7U3W1A2"/>
<evidence type="ECO:0000256" key="2">
    <source>
        <dbReference type="ARBA" id="ARBA00022448"/>
    </source>
</evidence>
<name>A0A7U3W1A2_9TRAC</name>
<evidence type="ECO:0000256" key="5">
    <source>
        <dbReference type="ARBA" id="ARBA00022989"/>
    </source>
</evidence>
<keyword evidence="11" id="KW-0934">Plastid</keyword>
<proteinExistence type="inferred from homology"/>
<evidence type="ECO:0000256" key="10">
    <source>
        <dbReference type="HAMAP-Rule" id="MF_00433"/>
    </source>
</evidence>
<accession>A0A7U3W1A2</accession>
<dbReference type="GO" id="GO:0015979">
    <property type="term" value="P:photosynthesis"/>
    <property type="evidence" value="ECO:0007669"/>
    <property type="project" value="UniProtKB-KW"/>
</dbReference>